<dbReference type="EMBL" id="MHJU01000003">
    <property type="protein sequence ID" value="OGY74123.1"/>
    <property type="molecule type" value="Genomic_DNA"/>
</dbReference>
<feature type="coiled-coil region" evidence="1">
    <location>
        <begin position="498"/>
        <end position="567"/>
    </location>
</feature>
<dbReference type="InterPro" id="IPR003395">
    <property type="entry name" value="RecF/RecN/SMC_N"/>
</dbReference>
<feature type="domain" description="RecF/RecN/SMC N-terminal" evidence="2">
    <location>
        <begin position="3"/>
        <end position="805"/>
    </location>
</feature>
<gene>
    <name evidence="3" type="ORF">A3H61_04280</name>
</gene>
<comment type="caution">
    <text evidence="3">The sequence shown here is derived from an EMBL/GenBank/DDBJ whole genome shotgun (WGS) entry which is preliminary data.</text>
</comment>
<dbReference type="Proteomes" id="UP000178315">
    <property type="component" value="Unassembled WGS sequence"/>
</dbReference>
<protein>
    <recommendedName>
        <fullName evidence="2">RecF/RecN/SMC N-terminal domain-containing protein</fullName>
    </recommendedName>
</protein>
<feature type="coiled-coil region" evidence="1">
    <location>
        <begin position="236"/>
        <end position="277"/>
    </location>
</feature>
<keyword evidence="1" id="KW-0175">Coiled coil</keyword>
<evidence type="ECO:0000313" key="3">
    <source>
        <dbReference type="EMBL" id="OGY74123.1"/>
    </source>
</evidence>
<organism evidence="3 4">
    <name type="scientific">Candidatus Jacksonbacteria bacterium RIFCSPLOWO2_02_FULL_44_20</name>
    <dbReference type="NCBI Taxonomy" id="1798460"/>
    <lineage>
        <taxon>Bacteria</taxon>
        <taxon>Candidatus Jacksoniibacteriota</taxon>
    </lineage>
</organism>
<evidence type="ECO:0000256" key="1">
    <source>
        <dbReference type="SAM" id="Coils"/>
    </source>
</evidence>
<dbReference type="AlphaFoldDB" id="A0A1G2AB65"/>
<accession>A0A1G2AB65</accession>
<reference evidence="3 4" key="1">
    <citation type="journal article" date="2016" name="Nat. Commun.">
        <title>Thousands of microbial genomes shed light on interconnected biogeochemical processes in an aquifer system.</title>
        <authorList>
            <person name="Anantharaman K."/>
            <person name="Brown C.T."/>
            <person name="Hug L.A."/>
            <person name="Sharon I."/>
            <person name="Castelle C.J."/>
            <person name="Probst A.J."/>
            <person name="Thomas B.C."/>
            <person name="Singh A."/>
            <person name="Wilkins M.J."/>
            <person name="Karaoz U."/>
            <person name="Brodie E.L."/>
            <person name="Williams K.H."/>
            <person name="Hubbard S.S."/>
            <person name="Banfield J.F."/>
        </authorList>
    </citation>
    <scope>NUCLEOTIDE SEQUENCE [LARGE SCALE GENOMIC DNA]</scope>
</reference>
<sequence length="816" mass="92947">MRISSIQLDGFKSFRAETTLTFPKSITAIVGPNGSGKSNVADAFRWVLGEQSLKAVRSEDQTDVIFGGSAKQHKLSRAAVTIRFLRDENDNKGNIDSPEIEIRRKIYINGESSYELQKRSARLLDIQLFLAERNVGERNYAVIGQGQIDEVLRRSPADRMDFFYEATGVKKYQIKLHKARLKLSSSRERISQTNALLKELGPRKSYLEKQAGEYARRKNIMDDLSKKYRIYYRGLLFEFDAELARKHHDLQQLEKEFKKAETSALNLESEIERATSDFSHGEKDARIMSEISRLSCERDLARESLREVQHSARERLLGEGKFDIAFLRRRAQELEELLTAIRKESYELEASITQITARFVAGEKEISKIAQTILGLKNHQTFSKLVVIEKLEEIVEFTDSARVKKELREFIEQLRRDDIASSISEREELYREQKAAHDEVRIELKVLEEKRGMITVGERRSRSEYEDVKLKLQKSEFGVTEQLLKDVELVISERKIELAEIDAGIKKYEDERRELTREMDSGRLKLVELQKSYRGAEEQKSHVSDLLQAVKIDIVRIETKREEAVREMVEKVGEALAETISNTKDTIQNPNDLRALKADLRRLEHDAALIGEVPEDVLAEYKEVKERFDFLTAQSSDLDSAVASLEKISLELEREIKTQFAEKFHNLNLAFGAYINELFSGGNGELSEITIQKENDEGNIVERDGVEITAHPPGKKIKHTGALSGGERSLVAVALLCAIISSNPPPFVILDEIDAALDEANSKRLADIIQKLSARTQFIIITHNRTTMEVADSLYGVTMDDDGVSRLVSVSLEGYE</sequence>
<evidence type="ECO:0000259" key="2">
    <source>
        <dbReference type="Pfam" id="PF02463"/>
    </source>
</evidence>
<dbReference type="PANTHER" id="PTHR43977">
    <property type="entry name" value="STRUCTURAL MAINTENANCE OF CHROMOSOMES PROTEIN 3"/>
    <property type="match status" value="1"/>
</dbReference>
<dbReference type="Pfam" id="PF02463">
    <property type="entry name" value="SMC_N"/>
    <property type="match status" value="1"/>
</dbReference>
<dbReference type="InterPro" id="IPR027417">
    <property type="entry name" value="P-loop_NTPase"/>
</dbReference>
<name>A0A1G2AB65_9BACT</name>
<feature type="coiled-coil region" evidence="1">
    <location>
        <begin position="324"/>
        <end position="351"/>
    </location>
</feature>
<proteinExistence type="predicted"/>
<dbReference type="SUPFAM" id="SSF52540">
    <property type="entry name" value="P-loop containing nucleoside triphosphate hydrolases"/>
    <property type="match status" value="1"/>
</dbReference>
<dbReference type="Gene3D" id="3.40.50.300">
    <property type="entry name" value="P-loop containing nucleotide triphosphate hydrolases"/>
    <property type="match status" value="2"/>
</dbReference>
<evidence type="ECO:0000313" key="4">
    <source>
        <dbReference type="Proteomes" id="UP000178315"/>
    </source>
</evidence>